<feature type="active site" description="Nucleophile" evidence="1">
    <location>
        <position position="45"/>
    </location>
</feature>
<keyword evidence="6" id="KW-1185">Reference proteome</keyword>
<dbReference type="InterPro" id="IPR013830">
    <property type="entry name" value="SGNH_hydro"/>
</dbReference>
<feature type="signal peptide" evidence="3">
    <location>
        <begin position="1"/>
        <end position="23"/>
    </location>
</feature>
<keyword evidence="2" id="KW-1015">Disulfide bond</keyword>
<dbReference type="InterPro" id="IPR037460">
    <property type="entry name" value="SEST-like"/>
</dbReference>
<dbReference type="GO" id="GO:0019433">
    <property type="term" value="P:triglyceride catabolic process"/>
    <property type="evidence" value="ECO:0007669"/>
    <property type="project" value="TreeGrafter"/>
</dbReference>
<feature type="active site" evidence="1">
    <location>
        <position position="279"/>
    </location>
</feature>
<dbReference type="AlphaFoldDB" id="A0A543FGH3"/>
<dbReference type="Pfam" id="PF13472">
    <property type="entry name" value="Lipase_GDSL_2"/>
    <property type="match status" value="1"/>
</dbReference>
<evidence type="ECO:0000256" key="2">
    <source>
        <dbReference type="PIRSR" id="PIRSR637460-2"/>
    </source>
</evidence>
<reference evidence="5 6" key="1">
    <citation type="submission" date="2019-06" db="EMBL/GenBank/DDBJ databases">
        <title>Sequencing the genomes of 1000 actinobacteria strains.</title>
        <authorList>
            <person name="Klenk H.-P."/>
        </authorList>
    </citation>
    <scope>NUCLEOTIDE SEQUENCE [LARGE SCALE GENOMIC DNA]</scope>
    <source>
        <strain evidence="5 6">DSM 103495</strain>
    </source>
</reference>
<sequence>MLGATRTLLTSAAVAILPFAATAGSPAGPATADPAYSEYVALGDSWAADATGSQISTQFAPVNCLQSAHNYPKQVAAALSVPVFRDATCGGAETRHMTSPQATALGSNPPQFDSLTPTTDLVTLGIGGNDAALAKSVFTCLTLDPAATPCRDTMITGDTDLMTEAIGVAATRVTATIAGIRQRAPHARILLLDYFDAVGTTGGCFPEIPISDADAIWLGDKLVELNRMLARVAAATGVEFVDTHTGSTGHDACQPPGMRWVEGLVPFSSTPAGLAVPFHPNQLGADYQARRVLETLGA</sequence>
<dbReference type="InterPro" id="IPR036514">
    <property type="entry name" value="SGNH_hydro_sf"/>
</dbReference>
<dbReference type="Proteomes" id="UP000316331">
    <property type="component" value="Unassembled WGS sequence"/>
</dbReference>
<dbReference type="Gene3D" id="3.40.50.1110">
    <property type="entry name" value="SGNH hydrolase"/>
    <property type="match status" value="1"/>
</dbReference>
<name>A0A543FGH3_9NOCA</name>
<protein>
    <submittedName>
        <fullName evidence="5">GDSL-like lipase/acylhydrolase family protein</fullName>
    </submittedName>
</protein>
<dbReference type="GO" id="GO:0004806">
    <property type="term" value="F:triacylglycerol lipase activity"/>
    <property type="evidence" value="ECO:0007669"/>
    <property type="project" value="TreeGrafter"/>
</dbReference>
<evidence type="ECO:0000313" key="6">
    <source>
        <dbReference type="Proteomes" id="UP000316331"/>
    </source>
</evidence>
<dbReference type="PANTHER" id="PTHR37981:SF1">
    <property type="entry name" value="SGNH HYDROLASE-TYPE ESTERASE DOMAIN-CONTAINING PROTEIN"/>
    <property type="match status" value="1"/>
</dbReference>
<gene>
    <name evidence="5" type="ORF">FB390_4582</name>
</gene>
<dbReference type="RefSeq" id="WP_141810719.1">
    <property type="nucleotide sequence ID" value="NZ_VFPG01000001.1"/>
</dbReference>
<evidence type="ECO:0000256" key="1">
    <source>
        <dbReference type="PIRSR" id="PIRSR637460-1"/>
    </source>
</evidence>
<dbReference type="OrthoDB" id="5503950at2"/>
<keyword evidence="5" id="KW-0378">Hydrolase</keyword>
<dbReference type="SUPFAM" id="SSF52266">
    <property type="entry name" value="SGNH hydrolase"/>
    <property type="match status" value="1"/>
</dbReference>
<feature type="disulfide bond" evidence="2">
    <location>
        <begin position="64"/>
        <end position="89"/>
    </location>
</feature>
<comment type="caution">
    <text evidence="5">The sequence shown here is derived from an EMBL/GenBank/DDBJ whole genome shotgun (WGS) entry which is preliminary data.</text>
</comment>
<feature type="disulfide bond" evidence="2">
    <location>
        <begin position="140"/>
        <end position="150"/>
    </location>
</feature>
<dbReference type="CDD" id="cd01823">
    <property type="entry name" value="SEST_like"/>
    <property type="match status" value="1"/>
</dbReference>
<proteinExistence type="predicted"/>
<feature type="disulfide bond" evidence="2">
    <location>
        <begin position="204"/>
        <end position="253"/>
    </location>
</feature>
<feature type="domain" description="SGNH hydrolase-type esterase" evidence="4">
    <location>
        <begin position="41"/>
        <end position="285"/>
    </location>
</feature>
<dbReference type="PANTHER" id="PTHR37981">
    <property type="entry name" value="LIPASE 2"/>
    <property type="match status" value="1"/>
</dbReference>
<accession>A0A543FGH3</accession>
<evidence type="ECO:0000313" key="5">
    <source>
        <dbReference type="EMBL" id="TQM32881.1"/>
    </source>
</evidence>
<organism evidence="5 6">
    <name type="scientific">Nocardia bhagyanarayanae</name>
    <dbReference type="NCBI Taxonomy" id="1215925"/>
    <lineage>
        <taxon>Bacteria</taxon>
        <taxon>Bacillati</taxon>
        <taxon>Actinomycetota</taxon>
        <taxon>Actinomycetes</taxon>
        <taxon>Mycobacteriales</taxon>
        <taxon>Nocardiaceae</taxon>
        <taxon>Nocardia</taxon>
    </lineage>
</organism>
<dbReference type="EMBL" id="VFPG01000001">
    <property type="protein sequence ID" value="TQM32881.1"/>
    <property type="molecule type" value="Genomic_DNA"/>
</dbReference>
<evidence type="ECO:0000259" key="4">
    <source>
        <dbReference type="Pfam" id="PF13472"/>
    </source>
</evidence>
<feature type="chain" id="PRO_5039047680" evidence="3">
    <location>
        <begin position="24"/>
        <end position="298"/>
    </location>
</feature>
<evidence type="ECO:0000256" key="3">
    <source>
        <dbReference type="SAM" id="SignalP"/>
    </source>
</evidence>
<keyword evidence="3" id="KW-0732">Signal</keyword>